<evidence type="ECO:0000313" key="1">
    <source>
        <dbReference type="EMBL" id="KAH0748393.1"/>
    </source>
</evidence>
<sequence>MEDDIEAYVKTCHVCQVDKTERKKEAGLLQPVPIPERPWLSGKCPAAYMVARERLEVFSEEKDSLRIAQRRMRKYADQHRRSVEFSVSDKVLLKLSPQIMKQIVTKTRHWGLIPKYDGPFKVVKRMQMIRTGTDQRGILHQYLHSLMLRFRRSLITGLWAQKGKSVADAVWEKARGLRQFDDQIDDYLKIVSMRTSSSSGAGGLFNP</sequence>
<proteinExistence type="predicted"/>
<comment type="caution">
    <text evidence="1">The sequence shown here is derived from an EMBL/GenBank/DDBJ whole genome shotgun (WGS) entry which is preliminary data.</text>
</comment>
<organism evidence="1 2">
    <name type="scientific">Solanum tuberosum</name>
    <name type="common">Potato</name>
    <dbReference type="NCBI Taxonomy" id="4113"/>
    <lineage>
        <taxon>Eukaryota</taxon>
        <taxon>Viridiplantae</taxon>
        <taxon>Streptophyta</taxon>
        <taxon>Embryophyta</taxon>
        <taxon>Tracheophyta</taxon>
        <taxon>Spermatophyta</taxon>
        <taxon>Magnoliopsida</taxon>
        <taxon>eudicotyledons</taxon>
        <taxon>Gunneridae</taxon>
        <taxon>Pentapetalae</taxon>
        <taxon>asterids</taxon>
        <taxon>lamiids</taxon>
        <taxon>Solanales</taxon>
        <taxon>Solanaceae</taxon>
        <taxon>Solanoideae</taxon>
        <taxon>Solaneae</taxon>
        <taxon>Solanum</taxon>
    </lineage>
</organism>
<keyword evidence="2" id="KW-1185">Reference proteome</keyword>
<reference evidence="1 2" key="1">
    <citation type="journal article" date="2021" name="bioRxiv">
        <title>Chromosome-scale and haplotype-resolved genome assembly of a tetraploid potato cultivar.</title>
        <authorList>
            <person name="Sun H."/>
            <person name="Jiao W.-B."/>
            <person name="Krause K."/>
            <person name="Campoy J.A."/>
            <person name="Goel M."/>
            <person name="Folz-Donahue K."/>
            <person name="Kukat C."/>
            <person name="Huettel B."/>
            <person name="Schneeberger K."/>
        </authorList>
    </citation>
    <scope>NUCLEOTIDE SEQUENCE [LARGE SCALE GENOMIC DNA]</scope>
    <source>
        <strain evidence="1">SolTubOtavaFocal</strain>
        <tissue evidence="1">Leaves</tissue>
    </source>
</reference>
<dbReference type="Proteomes" id="UP000826656">
    <property type="component" value="Unassembled WGS sequence"/>
</dbReference>
<name>A0ABQ7UGV1_SOLTU</name>
<protein>
    <recommendedName>
        <fullName evidence="3">Integrase zinc-binding domain-containing protein</fullName>
    </recommendedName>
</protein>
<accession>A0ABQ7UGV1</accession>
<evidence type="ECO:0008006" key="3">
    <source>
        <dbReference type="Google" id="ProtNLM"/>
    </source>
</evidence>
<gene>
    <name evidence="1" type="ORF">KY290_027625</name>
</gene>
<dbReference type="EMBL" id="JAIVGD010000019">
    <property type="protein sequence ID" value="KAH0748393.1"/>
    <property type="molecule type" value="Genomic_DNA"/>
</dbReference>
<evidence type="ECO:0000313" key="2">
    <source>
        <dbReference type="Proteomes" id="UP000826656"/>
    </source>
</evidence>